<organism evidence="6 7">
    <name type="scientific">Clarias magur</name>
    <name type="common">Asian catfish</name>
    <name type="synonym">Macropteronotus magur</name>
    <dbReference type="NCBI Taxonomy" id="1594786"/>
    <lineage>
        <taxon>Eukaryota</taxon>
        <taxon>Metazoa</taxon>
        <taxon>Chordata</taxon>
        <taxon>Craniata</taxon>
        <taxon>Vertebrata</taxon>
        <taxon>Euteleostomi</taxon>
        <taxon>Actinopterygii</taxon>
        <taxon>Neopterygii</taxon>
        <taxon>Teleostei</taxon>
        <taxon>Ostariophysi</taxon>
        <taxon>Siluriformes</taxon>
        <taxon>Clariidae</taxon>
        <taxon>Clarias</taxon>
    </lineage>
</organism>
<evidence type="ECO:0000256" key="1">
    <source>
        <dbReference type="ARBA" id="ARBA00023015"/>
    </source>
</evidence>
<feature type="region of interest" description="Disordered" evidence="5">
    <location>
        <begin position="1465"/>
        <end position="1485"/>
    </location>
</feature>
<feature type="compositionally biased region" description="Basic and acidic residues" evidence="5">
    <location>
        <begin position="1294"/>
        <end position="1304"/>
    </location>
</feature>
<feature type="non-terminal residue" evidence="6">
    <location>
        <position position="1672"/>
    </location>
</feature>
<feature type="compositionally biased region" description="Basic and acidic residues" evidence="5">
    <location>
        <begin position="902"/>
        <end position="927"/>
    </location>
</feature>
<feature type="region of interest" description="Disordered" evidence="5">
    <location>
        <begin position="501"/>
        <end position="632"/>
    </location>
</feature>
<evidence type="ECO:0000313" key="6">
    <source>
        <dbReference type="EMBL" id="KAF5902193.1"/>
    </source>
</evidence>
<feature type="compositionally biased region" description="Pro residues" evidence="5">
    <location>
        <begin position="376"/>
        <end position="387"/>
    </location>
</feature>
<feature type="compositionally biased region" description="Polar residues" evidence="5">
    <location>
        <begin position="620"/>
        <end position="632"/>
    </location>
</feature>
<feature type="compositionally biased region" description="Basic and acidic residues" evidence="5">
    <location>
        <begin position="1607"/>
        <end position="1622"/>
    </location>
</feature>
<keyword evidence="2" id="KW-0238">DNA-binding</keyword>
<evidence type="ECO:0000313" key="7">
    <source>
        <dbReference type="Proteomes" id="UP000727407"/>
    </source>
</evidence>
<name>A0A8J4XCF3_CLAMG</name>
<feature type="region of interest" description="Disordered" evidence="5">
    <location>
        <begin position="878"/>
        <end position="954"/>
    </location>
</feature>
<evidence type="ECO:0000256" key="2">
    <source>
        <dbReference type="ARBA" id="ARBA00023125"/>
    </source>
</evidence>
<keyword evidence="6" id="KW-0675">Receptor</keyword>
<feature type="compositionally biased region" description="Basic residues" evidence="5">
    <location>
        <begin position="549"/>
        <end position="558"/>
    </location>
</feature>
<dbReference type="PANTHER" id="PTHR21545:SF10">
    <property type="entry name" value="LIGAND-DEPENDENT NUCLEAR RECEPTOR COREPRESSOR-LIKE PROTEIN"/>
    <property type="match status" value="1"/>
</dbReference>
<keyword evidence="4" id="KW-0539">Nucleus</keyword>
<feature type="region of interest" description="Disordered" evidence="5">
    <location>
        <begin position="1290"/>
        <end position="1310"/>
    </location>
</feature>
<gene>
    <name evidence="6" type="primary">lcorl</name>
    <name evidence="6" type="ORF">DAT39_008072</name>
</gene>
<dbReference type="OrthoDB" id="9941983at2759"/>
<feature type="region of interest" description="Disordered" evidence="5">
    <location>
        <begin position="1585"/>
        <end position="1661"/>
    </location>
</feature>
<feature type="compositionally biased region" description="Polar residues" evidence="5">
    <location>
        <begin position="562"/>
        <end position="608"/>
    </location>
</feature>
<feature type="region of interest" description="Disordered" evidence="5">
    <location>
        <begin position="376"/>
        <end position="433"/>
    </location>
</feature>
<dbReference type="Pfam" id="PF15090">
    <property type="entry name" value="DUF4553"/>
    <property type="match status" value="1"/>
</dbReference>
<dbReference type="Proteomes" id="UP000727407">
    <property type="component" value="Unassembled WGS sequence"/>
</dbReference>
<feature type="compositionally biased region" description="Basic residues" evidence="5">
    <location>
        <begin position="1069"/>
        <end position="1078"/>
    </location>
</feature>
<feature type="compositionally biased region" description="Polar residues" evidence="5">
    <location>
        <begin position="791"/>
        <end position="813"/>
    </location>
</feature>
<protein>
    <submittedName>
        <fullName evidence="6">Ligand-dependent nuclear receptor corepressor-like protein isoform X1</fullName>
    </submittedName>
</protein>
<feature type="compositionally biased region" description="Polar residues" evidence="5">
    <location>
        <begin position="671"/>
        <end position="713"/>
    </location>
</feature>
<feature type="region of interest" description="Disordered" evidence="5">
    <location>
        <begin position="1050"/>
        <end position="1110"/>
    </location>
</feature>
<keyword evidence="7" id="KW-1185">Reference proteome</keyword>
<feature type="region of interest" description="Disordered" evidence="5">
    <location>
        <begin position="662"/>
        <end position="855"/>
    </location>
</feature>
<evidence type="ECO:0000256" key="5">
    <source>
        <dbReference type="SAM" id="MobiDB-lite"/>
    </source>
</evidence>
<keyword evidence="1" id="KW-0805">Transcription regulation</keyword>
<feature type="compositionally biased region" description="Basic and acidic residues" evidence="5">
    <location>
        <begin position="537"/>
        <end position="548"/>
    </location>
</feature>
<dbReference type="GO" id="GO:0006357">
    <property type="term" value="P:regulation of transcription by RNA polymerase II"/>
    <property type="evidence" value="ECO:0007669"/>
    <property type="project" value="TreeGrafter"/>
</dbReference>
<dbReference type="GO" id="GO:0005634">
    <property type="term" value="C:nucleus"/>
    <property type="evidence" value="ECO:0007669"/>
    <property type="project" value="TreeGrafter"/>
</dbReference>
<comment type="caution">
    <text evidence="6">The sequence shown here is derived from an EMBL/GenBank/DDBJ whole genome shotgun (WGS) entry which is preliminary data.</text>
</comment>
<evidence type="ECO:0000256" key="4">
    <source>
        <dbReference type="ARBA" id="ARBA00023242"/>
    </source>
</evidence>
<evidence type="ECO:0000256" key="3">
    <source>
        <dbReference type="ARBA" id="ARBA00023163"/>
    </source>
</evidence>
<dbReference type="PANTHER" id="PTHR21545">
    <property type="entry name" value="TRANSCRIPTION FACTOR MLR1/2"/>
    <property type="match status" value="1"/>
</dbReference>
<dbReference type="InterPro" id="IPR028104">
    <property type="entry name" value="DUF4553"/>
</dbReference>
<proteinExistence type="predicted"/>
<dbReference type="GO" id="GO:0003677">
    <property type="term" value="F:DNA binding"/>
    <property type="evidence" value="ECO:0007669"/>
    <property type="project" value="UniProtKB-KW"/>
</dbReference>
<dbReference type="EMBL" id="QNUK01000095">
    <property type="protein sequence ID" value="KAF5902193.1"/>
    <property type="molecule type" value="Genomic_DNA"/>
</dbReference>
<accession>A0A8J4XCF3</accession>
<keyword evidence="3" id="KW-0804">Transcription</keyword>
<reference evidence="6" key="1">
    <citation type="submission" date="2020-07" db="EMBL/GenBank/DDBJ databases">
        <title>Clarias magur genome sequencing, assembly and annotation.</title>
        <authorList>
            <person name="Kushwaha B."/>
            <person name="Kumar R."/>
            <person name="Das P."/>
            <person name="Joshi C.G."/>
            <person name="Kumar D."/>
            <person name="Nagpure N.S."/>
            <person name="Pandey M."/>
            <person name="Agarwal S."/>
            <person name="Srivastava S."/>
            <person name="Singh M."/>
            <person name="Sahoo L."/>
            <person name="Jayasankar P."/>
            <person name="Meher P.K."/>
            <person name="Koringa P.G."/>
            <person name="Iquebal M.A."/>
            <person name="Das S.P."/>
            <person name="Bit A."/>
            <person name="Patnaik S."/>
            <person name="Patel N."/>
            <person name="Shah T.M."/>
            <person name="Hinsu A."/>
            <person name="Jena J.K."/>
        </authorList>
    </citation>
    <scope>NUCLEOTIDE SEQUENCE</scope>
    <source>
        <strain evidence="6">CIFAMagur01</strain>
        <tissue evidence="6">Testis</tissue>
    </source>
</reference>
<feature type="compositionally biased region" description="Basic residues" evidence="5">
    <location>
        <begin position="1051"/>
        <end position="1061"/>
    </location>
</feature>
<sequence>MATRCCSARCSAERKGFRRELDSWRHKLIHCVGFESILEGIYGPRLLQDLSIFDNCEPEATADWSTDARCSFCNLQLEKISDHLPDSPPHAETPPQGINTSDTLQCQADQFLHAVLHKKEFPESCDPIIPLAAQELMRKMIRQFAAEYAHKIQTAENQNAITQTEPDGPLDLTLSRNTQCAQQDGVLDLSKKNTTSLNTLVQQRLSGGLETKEEECRTKEGEEGQERRGTVLGEVMTSLCAHHRVLLLHILQEMTSFGPKDEHGALATLKDVHGTAGTQRGVHGGHCCHSDESLCVVSSCVAAGSVCPCRIGVCGLRSMCLPVKSCSSFSCRSITLGCAGCCTRSRILVCQHTHSSDITNVAHTCSITHPRCHSPSPPPLSPPPLSPKPQDAENNCDPDMPTLNTHTQNTQPPPLLPHNTHAEQTPMPETPAKPEHLIDLMDKFTDTLMEASERKWSMHTHTGDSVKACDDTHLTEIITTVLHSSSEKDYNLKELFEQRLASEKRSPQTRSQKRQEVMQAISRSHDQPATRRQNLQIKRDLARLEPKISRKKKRKTHPITHFTHNQSPDTPISHTQSPDSSISSTNHPDTPISLTLSPDKPISQTNHPGTPISLILSPDTPISQTNNPDTTISLTYIPETPISQTNHTDTPISHTYSLDTPILLPQIPDTPISNAQGPDTPISQAQGPDTPISQAQGPDTPISQAQRPDTPISQAPGPDTPISQAPGPDTPISQAPGPDTPISQAPGPDTPISQAPGPDTPISQAPGPDTPISQALGPDTPICQSPYRHISTPSTQEQSPDTPKSLNQTSDSPNLCPESPDTTDSQIQDTANVHSNKETCTEDTEPCSTVRTRRNIVRPQRWSSYVTEPRKMYYTACRSTKTNSPPTLGIDMTSPPPSAVTEELKTPPDSPKKNKVCKDENSKEAYVERQLGVKTRSEDKTRSPSPVVTDSTDTDDLKYVSPIKLMLVSTVKDEDGVKYTIRAAQPHNDEELFDPCVESSWAGNKIKEQAIDESIQTMSVECTDELSTEGSANTEVPSNCANIVETESTFKRRPGRPKKLKVLTEKAVKRPIGRPRKSKPVDTNGVPSEDNEKQSAEDLSNGEDGNKNLKITITYGRRKARRMVCEGQVPTEESKGSEAFAQSSNTEKNVQSIMRKDQFSLVMPVEDRRNLTHSIMCPKQSDGAGTRKPGRPAKVKISGISVTVTTVSPRQRKIHMRRDVREPAVQRRALLTELEPNEEQETITNEMQASVRHSVRERRPSVHLLRCVAMSRSNTLTPRSRKLLLYNANTTQQHEPKGAKDTKTRPNTSPQDTVHFSATSVESLFNANLQWWPTSASPDKIKEEMNRRLKVMKETWVSDTTDLTTSEDSSSAQSSSAVRMLFERDCSMETLCSWFMQTTETQSLSIIKKANNRNPCEVFQYSSGQSSDRPNVCSSPQAERLRKCVKKFATVVPKSPTKLRRAQAKIHGAQTGFPKQPILNTTNDTEKSQQCRPWHFYRTALDRARSRFKSRTKSTNIDYKSLNEQKETEVQPVTVSEHGLLNTVQSESRRTSTQQKQITANAWNAHTLRECKVFLRKLNSVNTRSLSEESTDCTVRSSRSPAVGESVQHRKQEVGKSIKVEETPPNCGPSTRQQSKGNRKRKYTHTNVLPPSQKRQRSSRGVMAAKWSDFIL</sequence>
<feature type="compositionally biased region" description="Polar residues" evidence="5">
    <location>
        <begin position="820"/>
        <end position="834"/>
    </location>
</feature>